<gene>
    <name evidence="1" type="ORF">NM208_g11354</name>
</gene>
<proteinExistence type="predicted"/>
<dbReference type="EMBL" id="JANRMS010001797">
    <property type="protein sequence ID" value="KAJ3526089.1"/>
    <property type="molecule type" value="Genomic_DNA"/>
</dbReference>
<evidence type="ECO:0000313" key="1">
    <source>
        <dbReference type="EMBL" id="KAJ3526089.1"/>
    </source>
</evidence>
<accession>A0ACC1RSX5</accession>
<sequence>MGHGNLDRPPYEIRDIDTGEDDLGLGIRVNGYRFAISISPDTFSHSPVAQSTFQRIFDKIIAGEDDDSEVWDYCEQIANVFLPEFKRLAPPVVHLGKLTLADLAARGSFGCELRVVDETPLAVSVTERVLDDEYFEEWDVRKIQSTFPVFTPAQVEVPYTDGSHIYDIIPQRVLVHGQPFFYKTSWSPHDPIEEIHKYAKIKASDHSRDHLHMSRLFGIVAYPNGHTKGRLYELIETSGDGTLRSVIKPGISMSSRQKWADQIRSAVAHLHKLDLVWGDVKPDNVLIDENDNAVIIDLEGGTTRGWVDYELGGTLQGDLQGLEKLMDFILNEESPLRQQSDSDTGYSEPMDED</sequence>
<comment type="caution">
    <text evidence="1">The sequence shown here is derived from an EMBL/GenBank/DDBJ whole genome shotgun (WGS) entry which is preliminary data.</text>
</comment>
<protein>
    <submittedName>
        <fullName evidence="1">Uncharacterized protein</fullName>
    </submittedName>
</protein>
<keyword evidence="2" id="KW-1185">Reference proteome</keyword>
<reference evidence="1" key="1">
    <citation type="submission" date="2022-08" db="EMBL/GenBank/DDBJ databases">
        <title>Genome Sequence of Fusarium decemcellulare.</title>
        <authorList>
            <person name="Buettner E."/>
        </authorList>
    </citation>
    <scope>NUCLEOTIDE SEQUENCE</scope>
    <source>
        <strain evidence="1">Babe19</strain>
    </source>
</reference>
<evidence type="ECO:0000313" key="2">
    <source>
        <dbReference type="Proteomes" id="UP001148629"/>
    </source>
</evidence>
<dbReference type="Proteomes" id="UP001148629">
    <property type="component" value="Unassembled WGS sequence"/>
</dbReference>
<name>A0ACC1RSX5_9HYPO</name>
<organism evidence="1 2">
    <name type="scientific">Fusarium decemcellulare</name>
    <dbReference type="NCBI Taxonomy" id="57161"/>
    <lineage>
        <taxon>Eukaryota</taxon>
        <taxon>Fungi</taxon>
        <taxon>Dikarya</taxon>
        <taxon>Ascomycota</taxon>
        <taxon>Pezizomycotina</taxon>
        <taxon>Sordariomycetes</taxon>
        <taxon>Hypocreomycetidae</taxon>
        <taxon>Hypocreales</taxon>
        <taxon>Nectriaceae</taxon>
        <taxon>Fusarium</taxon>
        <taxon>Fusarium decemcellulare species complex</taxon>
    </lineage>
</organism>